<feature type="domain" description="PAS" evidence="16">
    <location>
        <begin position="334"/>
        <end position="407"/>
    </location>
</feature>
<evidence type="ECO:0000256" key="9">
    <source>
        <dbReference type="ARBA" id="ARBA00022777"/>
    </source>
</evidence>
<dbReference type="EC" id="2.7.13.3" evidence="3"/>
<keyword evidence="13" id="KW-0175">Coiled coil</keyword>
<feature type="coiled-coil region" evidence="13">
    <location>
        <begin position="449"/>
        <end position="476"/>
    </location>
</feature>
<dbReference type="SUPFAM" id="SSF55785">
    <property type="entry name" value="PYP-like sensor domain (PAS domain)"/>
    <property type="match status" value="1"/>
</dbReference>
<dbReference type="SUPFAM" id="SSF47384">
    <property type="entry name" value="Homodimeric domain of signal transducing histidine kinase"/>
    <property type="match status" value="1"/>
</dbReference>
<dbReference type="PANTHER" id="PTHR43304">
    <property type="entry name" value="PHYTOCHROME-LIKE PROTEIN CPH1"/>
    <property type="match status" value="1"/>
</dbReference>
<keyword evidence="8" id="KW-0547">Nucleotide-binding</keyword>
<dbReference type="GO" id="GO:0005524">
    <property type="term" value="F:ATP binding"/>
    <property type="evidence" value="ECO:0007669"/>
    <property type="project" value="UniProtKB-KW"/>
</dbReference>
<keyword evidence="11 14" id="KW-1133">Transmembrane helix</keyword>
<evidence type="ECO:0000256" key="10">
    <source>
        <dbReference type="ARBA" id="ARBA00022840"/>
    </source>
</evidence>
<evidence type="ECO:0000256" key="6">
    <source>
        <dbReference type="ARBA" id="ARBA00022679"/>
    </source>
</evidence>
<dbReference type="InterPro" id="IPR004358">
    <property type="entry name" value="Sig_transdc_His_kin-like_C"/>
</dbReference>
<dbReference type="GO" id="GO:0000155">
    <property type="term" value="F:phosphorelay sensor kinase activity"/>
    <property type="evidence" value="ECO:0007669"/>
    <property type="project" value="InterPro"/>
</dbReference>
<feature type="domain" description="Histidine kinase" evidence="15">
    <location>
        <begin position="499"/>
        <end position="738"/>
    </location>
</feature>
<dbReference type="EMBL" id="CP035108">
    <property type="protein sequence ID" value="QAR34410.1"/>
    <property type="molecule type" value="Genomic_DNA"/>
</dbReference>
<dbReference type="SUPFAM" id="SSF103190">
    <property type="entry name" value="Sensory domain-like"/>
    <property type="match status" value="1"/>
</dbReference>
<evidence type="ECO:0000256" key="4">
    <source>
        <dbReference type="ARBA" id="ARBA00022475"/>
    </source>
</evidence>
<comment type="catalytic activity">
    <reaction evidence="1">
        <text>ATP + protein L-histidine = ADP + protein N-phospho-L-histidine.</text>
        <dbReference type="EC" id="2.7.13.3"/>
    </reaction>
</comment>
<dbReference type="AlphaFoldDB" id="A0A410K1U2"/>
<dbReference type="RefSeq" id="WP_128467715.1">
    <property type="nucleotide sequence ID" value="NZ_CP035108.1"/>
</dbReference>
<evidence type="ECO:0000259" key="16">
    <source>
        <dbReference type="PROSITE" id="PS50112"/>
    </source>
</evidence>
<dbReference type="Gene3D" id="3.30.565.10">
    <property type="entry name" value="Histidine kinase-like ATPase, C-terminal domain"/>
    <property type="match status" value="1"/>
</dbReference>
<comment type="subcellular location">
    <subcellularLocation>
        <location evidence="2">Cell membrane</location>
        <topology evidence="2">Multi-pass membrane protein</topology>
    </subcellularLocation>
</comment>
<dbReference type="InterPro" id="IPR000014">
    <property type="entry name" value="PAS"/>
</dbReference>
<reference evidence="17 18" key="1">
    <citation type="submission" date="2019-01" db="EMBL/GenBank/DDBJ databases">
        <title>Geovibrio thiophilus DSM 11263, complete genome.</title>
        <authorList>
            <person name="Spring S."/>
            <person name="Bunk B."/>
            <person name="Sproer C."/>
        </authorList>
    </citation>
    <scope>NUCLEOTIDE SEQUENCE [LARGE SCALE GENOMIC DNA]</scope>
    <source>
        <strain evidence="17 18">DSM 11263</strain>
    </source>
</reference>
<evidence type="ECO:0000256" key="1">
    <source>
        <dbReference type="ARBA" id="ARBA00000085"/>
    </source>
</evidence>
<keyword evidence="18" id="KW-1185">Reference proteome</keyword>
<dbReference type="Pfam" id="PF14827">
    <property type="entry name" value="dCache_3"/>
    <property type="match status" value="1"/>
</dbReference>
<proteinExistence type="predicted"/>
<evidence type="ECO:0000256" key="8">
    <source>
        <dbReference type="ARBA" id="ARBA00022741"/>
    </source>
</evidence>
<dbReference type="InterPro" id="IPR052162">
    <property type="entry name" value="Sensor_kinase/Photoreceptor"/>
</dbReference>
<dbReference type="SMART" id="SM00091">
    <property type="entry name" value="PAS"/>
    <property type="match status" value="1"/>
</dbReference>
<protein>
    <recommendedName>
        <fullName evidence="3">histidine kinase</fullName>
        <ecNumber evidence="3">2.7.13.3</ecNumber>
    </recommendedName>
</protein>
<keyword evidence="14" id="KW-0472">Membrane</keyword>
<dbReference type="GO" id="GO:0005886">
    <property type="term" value="C:plasma membrane"/>
    <property type="evidence" value="ECO:0007669"/>
    <property type="project" value="UniProtKB-SubCell"/>
</dbReference>
<dbReference type="Pfam" id="PF02518">
    <property type="entry name" value="HATPase_c"/>
    <property type="match status" value="1"/>
</dbReference>
<dbReference type="KEGG" id="gtl:EP073_13680"/>
<dbReference type="InterPro" id="IPR029150">
    <property type="entry name" value="dCache_3"/>
</dbReference>
<evidence type="ECO:0000256" key="7">
    <source>
        <dbReference type="ARBA" id="ARBA00022692"/>
    </source>
</evidence>
<dbReference type="InterPro" id="IPR036097">
    <property type="entry name" value="HisK_dim/P_sf"/>
</dbReference>
<name>A0A410K1U2_9BACT</name>
<evidence type="ECO:0000256" key="11">
    <source>
        <dbReference type="ARBA" id="ARBA00022989"/>
    </source>
</evidence>
<dbReference type="SMART" id="SM00387">
    <property type="entry name" value="HATPase_c"/>
    <property type="match status" value="1"/>
</dbReference>
<keyword evidence="6" id="KW-0808">Transferase</keyword>
<feature type="transmembrane region" description="Helical" evidence="14">
    <location>
        <begin position="290"/>
        <end position="309"/>
    </location>
</feature>
<dbReference type="PROSITE" id="PS50112">
    <property type="entry name" value="PAS"/>
    <property type="match status" value="1"/>
</dbReference>
<keyword evidence="5" id="KW-0597">Phosphoprotein</keyword>
<evidence type="ECO:0000313" key="18">
    <source>
        <dbReference type="Proteomes" id="UP000287502"/>
    </source>
</evidence>
<keyword evidence="10" id="KW-0067">ATP-binding</keyword>
<accession>A0A410K1U2</accession>
<keyword evidence="12" id="KW-0902">Two-component regulatory system</keyword>
<dbReference type="PANTHER" id="PTHR43304:SF1">
    <property type="entry name" value="PAC DOMAIN-CONTAINING PROTEIN"/>
    <property type="match status" value="1"/>
</dbReference>
<gene>
    <name evidence="17" type="ORF">EP073_13680</name>
</gene>
<keyword evidence="7 14" id="KW-0812">Transmembrane</keyword>
<dbReference type="Pfam" id="PF00989">
    <property type="entry name" value="PAS"/>
    <property type="match status" value="1"/>
</dbReference>
<dbReference type="InterPro" id="IPR036890">
    <property type="entry name" value="HATPase_C_sf"/>
</dbReference>
<evidence type="ECO:0000256" key="12">
    <source>
        <dbReference type="ARBA" id="ARBA00023012"/>
    </source>
</evidence>
<dbReference type="Gene3D" id="3.30.450.20">
    <property type="entry name" value="PAS domain"/>
    <property type="match status" value="2"/>
</dbReference>
<dbReference type="Gene3D" id="1.10.287.130">
    <property type="match status" value="1"/>
</dbReference>
<dbReference type="InterPro" id="IPR013767">
    <property type="entry name" value="PAS_fold"/>
</dbReference>
<dbReference type="PRINTS" id="PR00344">
    <property type="entry name" value="BCTRLSENSOR"/>
</dbReference>
<evidence type="ECO:0000256" key="14">
    <source>
        <dbReference type="SAM" id="Phobius"/>
    </source>
</evidence>
<dbReference type="SUPFAM" id="SSF55874">
    <property type="entry name" value="ATPase domain of HSP90 chaperone/DNA topoisomerase II/histidine kinase"/>
    <property type="match status" value="1"/>
</dbReference>
<evidence type="ECO:0000313" key="17">
    <source>
        <dbReference type="EMBL" id="QAR34410.1"/>
    </source>
</evidence>
<dbReference type="NCBIfam" id="TIGR00229">
    <property type="entry name" value="sensory_box"/>
    <property type="match status" value="1"/>
</dbReference>
<evidence type="ECO:0000256" key="13">
    <source>
        <dbReference type="SAM" id="Coils"/>
    </source>
</evidence>
<dbReference type="Proteomes" id="UP000287502">
    <property type="component" value="Chromosome"/>
</dbReference>
<dbReference type="PROSITE" id="PS50109">
    <property type="entry name" value="HIS_KIN"/>
    <property type="match status" value="1"/>
</dbReference>
<dbReference type="InterPro" id="IPR035965">
    <property type="entry name" value="PAS-like_dom_sf"/>
</dbReference>
<dbReference type="InterPro" id="IPR005467">
    <property type="entry name" value="His_kinase_dom"/>
</dbReference>
<evidence type="ECO:0000259" key="15">
    <source>
        <dbReference type="PROSITE" id="PS50109"/>
    </source>
</evidence>
<dbReference type="GO" id="GO:0006355">
    <property type="term" value="P:regulation of DNA-templated transcription"/>
    <property type="evidence" value="ECO:0007669"/>
    <property type="project" value="InterPro"/>
</dbReference>
<keyword evidence="9" id="KW-0418">Kinase</keyword>
<evidence type="ECO:0000256" key="2">
    <source>
        <dbReference type="ARBA" id="ARBA00004651"/>
    </source>
</evidence>
<dbReference type="OrthoDB" id="9815833at2"/>
<sequence>MFPVSRKVSLFVTFLILVLCAYFIGSSLLRNQRAFELMTERDKTRLQGLVTDIPKRFIDILRNANSGILSDKEISEAFYEQDKAKTAQLLEQYFSHLRGDFGNTRTVIHLLLADGTSFYRAHQPDQFGDNLLASRPMIKKTLETGEEQSGFETGRYGLSLRVISPVYRDGELIGALDTAIDAGFIAARISSLTSYAASILLNMQSSDHYKMKINNKVSSDKFEIFNTSPELFEKIYGKLNGSGFPELLKVDGRIFFLISDMQITEFSGENTGIFLFALDVTEEIKWVRAYLYKSAAATAFIVILILFIIRKGFREMIGGLERKYARTIKELERKEAQCRGYIVNAPLAVFVTDSNLNLLETNPAAEELTGYSDPEMMLMNFISLFHYESPETKEAIRKSLTETGRLSGMYTFRTANGKRIQVQADAASLPSHRLNIIFCRDVTEENSLKIDLERAYAELEDMNRHLTVKVEEEIEKRQKTEKHLEQQKKFSDMGQMINAIAHQWRQPLNALGIYIQDTAERIKEKVLTEKDLSEFESVSMMLISQMSDTIDNFRSFFLPSKEQEKFNVAEETAYLLRMLSAQMSSKNINLTYTCDCDGEKRSCMDDYSMPVCGAAYVSAFGYVGEFRQALMNIVSNAIYAVEEKSLTEKKLKGMINIELSCYNGIIKLNVKDNGTGIANETLSKVFDPYYTTKPQGRGTGIGLYVTKLLIEKHMGGKIRIYNNPEGGAGVEITLSQDIADE</sequence>
<keyword evidence="4" id="KW-1003">Cell membrane</keyword>
<evidence type="ECO:0000256" key="3">
    <source>
        <dbReference type="ARBA" id="ARBA00012438"/>
    </source>
</evidence>
<dbReference type="CDD" id="cd00130">
    <property type="entry name" value="PAS"/>
    <property type="match status" value="1"/>
</dbReference>
<dbReference type="InterPro" id="IPR003594">
    <property type="entry name" value="HATPase_dom"/>
</dbReference>
<evidence type="ECO:0000256" key="5">
    <source>
        <dbReference type="ARBA" id="ARBA00022553"/>
    </source>
</evidence>
<organism evidence="17 18">
    <name type="scientific">Geovibrio thiophilus</name>
    <dbReference type="NCBI Taxonomy" id="139438"/>
    <lineage>
        <taxon>Bacteria</taxon>
        <taxon>Pseudomonadati</taxon>
        <taxon>Deferribacterota</taxon>
        <taxon>Deferribacteres</taxon>
        <taxon>Deferribacterales</taxon>
        <taxon>Geovibrionaceae</taxon>
        <taxon>Geovibrio</taxon>
    </lineage>
</organism>
<dbReference type="InterPro" id="IPR029151">
    <property type="entry name" value="Sensor-like_sf"/>
</dbReference>